<accession>A0A386AXA8</accession>
<reference evidence="1" key="2">
    <citation type="journal article" date="2019" name="Mol. Phylogenet. Evol.">
        <title>Reassessment of the classification of bryopsidales (chlorophyta) based on chloroplast phylogenomic analyses.</title>
        <authorList>
            <person name="Cremen M.C."/>
            <person name="Leliaert F."/>
            <person name="West J."/>
            <person name="Lam D.W."/>
            <person name="Shimada S."/>
            <person name="Lopez-Bautista J.M."/>
            <person name="Verbruggen H."/>
        </authorList>
    </citation>
    <scope>NUCLEOTIDE SEQUENCE</scope>
</reference>
<protein>
    <submittedName>
        <fullName evidence="1">Uncharacterized protein</fullName>
    </submittedName>
</protein>
<reference evidence="1" key="1">
    <citation type="submission" date="2018-07" db="EMBL/GenBank/DDBJ databases">
        <authorList>
            <person name="Quirk P.G."/>
            <person name="Krulwich T.A."/>
        </authorList>
    </citation>
    <scope>NUCLEOTIDE SEQUENCE</scope>
</reference>
<evidence type="ECO:0000313" key="1">
    <source>
        <dbReference type="EMBL" id="AYC64003.1"/>
    </source>
</evidence>
<sequence>MVKNASKSSSQSLPLPRCDWLEVSLSLGSFRELESSSWFKNIKNAVQGSSETASLWSGKKWTLNGHMLFCKMENSCLNFDGRVRVTATGPLADELLELLSEFQKMFTPKMKKPGDAKAEVELPFKVYRLDIKTEIEISKGIKNWENIRKRQEEEESKKNQFARKVQLMTSKTGMTLGIGTRGKSKTYCRIYQKQNLQSSVETESVTPKQKANANSVSVETEKLTSKVIFELEFRHDKADKIGKTLLKSKNSHQSKLKANAQMNFYLKEYLKSLVPIRKITRQLLIKLSESELEASTTLRTGTKNFLIKRKKEYCETVIFPFLRKMLKNPQMKDWIIEKLNTLKK</sequence>
<dbReference type="EMBL" id="MH591087">
    <property type="protein sequence ID" value="AYC64003.1"/>
    <property type="molecule type" value="Genomic_DNA"/>
</dbReference>
<geneLocation type="chloroplast" evidence="1"/>
<dbReference type="AlphaFoldDB" id="A0A386AXA8"/>
<keyword evidence="1" id="KW-0934">Plastid</keyword>
<organism evidence="1">
    <name type="scientific">Halimeda micronesica</name>
    <dbReference type="NCBI Taxonomy" id="170426"/>
    <lineage>
        <taxon>Eukaryota</taxon>
        <taxon>Viridiplantae</taxon>
        <taxon>Chlorophyta</taxon>
        <taxon>core chlorophytes</taxon>
        <taxon>Ulvophyceae</taxon>
        <taxon>TCBD clade</taxon>
        <taxon>Bryopsidales</taxon>
        <taxon>Halimedineae</taxon>
        <taxon>Halimedaceae</taxon>
        <taxon>Halimedeae</taxon>
        <taxon>Halimeda</taxon>
    </lineage>
</organism>
<keyword evidence="1" id="KW-0150">Chloroplast</keyword>
<gene>
    <name evidence="1" type="primary">orf344</name>
</gene>
<name>A0A386AXA8_9CHLO</name>
<proteinExistence type="predicted"/>